<accession>A0ABD3IXT8</accession>
<dbReference type="EMBL" id="JBJKBG010000010">
    <property type="protein sequence ID" value="KAL3719039.1"/>
    <property type="molecule type" value="Genomic_DNA"/>
</dbReference>
<dbReference type="Proteomes" id="UP001634007">
    <property type="component" value="Unassembled WGS sequence"/>
</dbReference>
<name>A0ABD3IXT8_EUCGL</name>
<keyword evidence="2" id="KW-0732">Signal</keyword>
<evidence type="ECO:0000256" key="1">
    <source>
        <dbReference type="SAM" id="MobiDB-lite"/>
    </source>
</evidence>
<sequence>MKNILTPKVAAGVMILLFLMGISMRRSEARRVPMNGHGGERAHNKVPSLPVLHILRKSPPPCTGNCPGYTPGGKHAPKLAPPARGN</sequence>
<evidence type="ECO:0000313" key="4">
    <source>
        <dbReference type="Proteomes" id="UP001634007"/>
    </source>
</evidence>
<dbReference type="AlphaFoldDB" id="A0ABD3IXT8"/>
<feature type="region of interest" description="Disordered" evidence="1">
    <location>
        <begin position="65"/>
        <end position="86"/>
    </location>
</feature>
<feature type="chain" id="PRO_5044865826" evidence="2">
    <location>
        <begin position="30"/>
        <end position="86"/>
    </location>
</feature>
<reference evidence="3 4" key="1">
    <citation type="submission" date="2024-11" db="EMBL/GenBank/DDBJ databases">
        <title>Chromosome-level genome assembly of Eucalyptus globulus Labill. provides insights into its genome evolution.</title>
        <authorList>
            <person name="Li X."/>
        </authorList>
    </citation>
    <scope>NUCLEOTIDE SEQUENCE [LARGE SCALE GENOMIC DNA]</scope>
    <source>
        <strain evidence="3">CL2024</strain>
        <tissue evidence="3">Fresh tender leaves</tissue>
    </source>
</reference>
<feature type="signal peptide" evidence="2">
    <location>
        <begin position="1"/>
        <end position="29"/>
    </location>
</feature>
<keyword evidence="4" id="KW-1185">Reference proteome</keyword>
<evidence type="ECO:0000313" key="3">
    <source>
        <dbReference type="EMBL" id="KAL3719039.1"/>
    </source>
</evidence>
<gene>
    <name evidence="3" type="ORF">ACJRO7_004049</name>
</gene>
<comment type="caution">
    <text evidence="3">The sequence shown here is derived from an EMBL/GenBank/DDBJ whole genome shotgun (WGS) entry which is preliminary data.</text>
</comment>
<protein>
    <submittedName>
        <fullName evidence="3">Uncharacterized protein</fullName>
    </submittedName>
</protein>
<organism evidence="3 4">
    <name type="scientific">Eucalyptus globulus</name>
    <name type="common">Tasmanian blue gum</name>
    <dbReference type="NCBI Taxonomy" id="34317"/>
    <lineage>
        <taxon>Eukaryota</taxon>
        <taxon>Viridiplantae</taxon>
        <taxon>Streptophyta</taxon>
        <taxon>Embryophyta</taxon>
        <taxon>Tracheophyta</taxon>
        <taxon>Spermatophyta</taxon>
        <taxon>Magnoliopsida</taxon>
        <taxon>eudicotyledons</taxon>
        <taxon>Gunneridae</taxon>
        <taxon>Pentapetalae</taxon>
        <taxon>rosids</taxon>
        <taxon>malvids</taxon>
        <taxon>Myrtales</taxon>
        <taxon>Myrtaceae</taxon>
        <taxon>Myrtoideae</taxon>
        <taxon>Eucalypteae</taxon>
        <taxon>Eucalyptus</taxon>
    </lineage>
</organism>
<evidence type="ECO:0000256" key="2">
    <source>
        <dbReference type="SAM" id="SignalP"/>
    </source>
</evidence>
<proteinExistence type="predicted"/>